<evidence type="ECO:0000256" key="1">
    <source>
        <dbReference type="SAM" id="MobiDB-lite"/>
    </source>
</evidence>
<name>A0A822E4Q6_9BILA</name>
<feature type="non-terminal residue" evidence="2">
    <location>
        <position position="1"/>
    </location>
</feature>
<evidence type="ECO:0000313" key="2">
    <source>
        <dbReference type="EMBL" id="CAF5089335.1"/>
    </source>
</evidence>
<dbReference type="AlphaFoldDB" id="A0A822E4Q6"/>
<dbReference type="Proteomes" id="UP000663848">
    <property type="component" value="Unassembled WGS sequence"/>
</dbReference>
<evidence type="ECO:0000313" key="3">
    <source>
        <dbReference type="Proteomes" id="UP000663848"/>
    </source>
</evidence>
<comment type="caution">
    <text evidence="2">The sequence shown here is derived from an EMBL/GenBank/DDBJ whole genome shotgun (WGS) entry which is preliminary data.</text>
</comment>
<feature type="non-terminal residue" evidence="2">
    <location>
        <position position="53"/>
    </location>
</feature>
<gene>
    <name evidence="2" type="ORF">QYT958_LOCUS44264</name>
</gene>
<dbReference type="EMBL" id="CAJOBR010067684">
    <property type="protein sequence ID" value="CAF5089335.1"/>
    <property type="molecule type" value="Genomic_DNA"/>
</dbReference>
<reference evidence="2" key="1">
    <citation type="submission" date="2021-02" db="EMBL/GenBank/DDBJ databases">
        <authorList>
            <person name="Nowell W R."/>
        </authorList>
    </citation>
    <scope>NUCLEOTIDE SEQUENCE</scope>
</reference>
<proteinExistence type="predicted"/>
<protein>
    <submittedName>
        <fullName evidence="2">Uncharacterized protein</fullName>
    </submittedName>
</protein>
<accession>A0A822E4Q6</accession>
<feature type="region of interest" description="Disordered" evidence="1">
    <location>
        <begin position="1"/>
        <end position="27"/>
    </location>
</feature>
<organism evidence="2 3">
    <name type="scientific">Rotaria socialis</name>
    <dbReference type="NCBI Taxonomy" id="392032"/>
    <lineage>
        <taxon>Eukaryota</taxon>
        <taxon>Metazoa</taxon>
        <taxon>Spiralia</taxon>
        <taxon>Gnathifera</taxon>
        <taxon>Rotifera</taxon>
        <taxon>Eurotatoria</taxon>
        <taxon>Bdelloidea</taxon>
        <taxon>Philodinida</taxon>
        <taxon>Philodinidae</taxon>
        <taxon>Rotaria</taxon>
    </lineage>
</organism>
<sequence>SEDEPTPTVGTVPLEPQGPPPPKPGSEEWIYIQEVIDLEIAAILSNYYDAVES</sequence>